<dbReference type="RefSeq" id="WP_012609080.1">
    <property type="nucleotide sequence ID" value="NC_011766.1"/>
</dbReference>
<keyword evidence="1" id="KW-0489">Methyltransferase</keyword>
<name>B8D6K8_DESA1</name>
<dbReference type="GO" id="GO:0008168">
    <property type="term" value="F:methyltransferase activity"/>
    <property type="evidence" value="ECO:0007669"/>
    <property type="project" value="UniProtKB-KW"/>
</dbReference>
<dbReference type="HOGENOM" id="CLU_074702_1_0_2"/>
<dbReference type="EMBL" id="CP001140">
    <property type="protein sequence ID" value="ACL11739.1"/>
    <property type="molecule type" value="Genomic_DNA"/>
</dbReference>
<dbReference type="GeneID" id="7171448"/>
<dbReference type="eggNOG" id="arCOG00910">
    <property type="taxonomic scope" value="Archaea"/>
</dbReference>
<gene>
    <name evidence="1" type="ordered locus">DKAM_1413</name>
</gene>
<dbReference type="KEGG" id="dka:DKAM_1413"/>
<organism evidence="1 2">
    <name type="scientific">Desulfurococcus amylolyticus (strain DSM 18924 / JCM 16383 / VKM B-2413 / 1221n)</name>
    <name type="common">Desulfurococcus kamchatkensis</name>
    <dbReference type="NCBI Taxonomy" id="490899"/>
    <lineage>
        <taxon>Archaea</taxon>
        <taxon>Thermoproteota</taxon>
        <taxon>Thermoprotei</taxon>
        <taxon>Desulfurococcales</taxon>
        <taxon>Desulfurococcaceae</taxon>
        <taxon>Desulfurococcus</taxon>
    </lineage>
</organism>
<sequence length="212" mass="24052">MGLIRSKKELELILSRINWYMHSKKRLEQYQTPSSIVAHMVWTAYMRGDVKGLTIGDYGCGDGRISIASILMGARRAICVDIDEDILLYGLGTVSSLFPGAAGRILYVDADVERLGLKNVDTVLMNPPFGVVAENRGLDIVFLRRAMATARSIYSIHKYSEAFMDIAREVAEDNGFTLDSYELLDFEIPMMFETHRRRIYRVKTVFIILTRA</sequence>
<dbReference type="GO" id="GO:0032259">
    <property type="term" value="P:methylation"/>
    <property type="evidence" value="ECO:0007669"/>
    <property type="project" value="UniProtKB-KW"/>
</dbReference>
<keyword evidence="1" id="KW-0808">Transferase</keyword>
<accession>B8D6K8</accession>
<dbReference type="STRING" id="490899.DKAM_1413"/>
<dbReference type="Proteomes" id="UP000006903">
    <property type="component" value="Chromosome"/>
</dbReference>
<evidence type="ECO:0000313" key="2">
    <source>
        <dbReference type="Proteomes" id="UP000006903"/>
    </source>
</evidence>
<reference evidence="1 2" key="1">
    <citation type="journal article" date="2009" name="J. Bacteriol.">
        <title>Complete genome sequence of the anaerobic, protein-degrading hyperthermophilic crenarchaeon Desulfurococcus kamchatkensis.</title>
        <authorList>
            <person name="Ravin N.V."/>
            <person name="Mardanov A.V."/>
            <person name="Beletsky A.V."/>
            <person name="Kublanov I.V."/>
            <person name="Kolganova T.V."/>
            <person name="Lebedinsky A.V."/>
            <person name="Chernyh N.A."/>
            <person name="Bonch-Osmolovskaya E.A."/>
            <person name="Skryabin K.G."/>
        </authorList>
    </citation>
    <scope>NUCLEOTIDE SEQUENCE [LARGE SCALE GENOMIC DNA]</scope>
    <source>
        <strain evidence="2">DSM 18924 / JCM 16383 / VKM B-2413 / 1221n</strain>
    </source>
</reference>
<dbReference type="InterPro" id="IPR029063">
    <property type="entry name" value="SAM-dependent_MTases_sf"/>
</dbReference>
<dbReference type="SUPFAM" id="SSF53335">
    <property type="entry name" value="S-adenosyl-L-methionine-dependent methyltransferases"/>
    <property type="match status" value="1"/>
</dbReference>
<dbReference type="Pfam" id="PF06325">
    <property type="entry name" value="PrmA"/>
    <property type="match status" value="1"/>
</dbReference>
<protein>
    <submittedName>
        <fullName evidence="1">Predicted DNA methylase</fullName>
    </submittedName>
</protein>
<dbReference type="PANTHER" id="PTHR23290">
    <property type="entry name" value="RRNA N6-ADENOSINE-METHYLTRANSFERASE METTL5"/>
    <property type="match status" value="1"/>
</dbReference>
<dbReference type="PANTHER" id="PTHR23290:SF0">
    <property type="entry name" value="RRNA N6-ADENOSINE-METHYLTRANSFERASE METTL5"/>
    <property type="match status" value="1"/>
</dbReference>
<proteinExistence type="predicted"/>
<dbReference type="Gene3D" id="3.40.50.150">
    <property type="entry name" value="Vaccinia Virus protein VP39"/>
    <property type="match status" value="1"/>
</dbReference>
<dbReference type="AlphaFoldDB" id="B8D6K8"/>
<dbReference type="InterPro" id="IPR051720">
    <property type="entry name" value="rRNA_MeTrfase/Polyamine_Synth"/>
</dbReference>
<evidence type="ECO:0000313" key="1">
    <source>
        <dbReference type="EMBL" id="ACL11739.1"/>
    </source>
</evidence>